<dbReference type="EMBL" id="CAJZBQ010000004">
    <property type="protein sequence ID" value="CAG9311289.1"/>
    <property type="molecule type" value="Genomic_DNA"/>
</dbReference>
<dbReference type="Proteomes" id="UP001162131">
    <property type="component" value="Unassembled WGS sequence"/>
</dbReference>
<gene>
    <name evidence="3" type="ORF">BSTOLATCC_MIC3580</name>
</gene>
<dbReference type="SUPFAM" id="SSF52833">
    <property type="entry name" value="Thioredoxin-like"/>
    <property type="match status" value="1"/>
</dbReference>
<dbReference type="InterPro" id="IPR029071">
    <property type="entry name" value="Ubiquitin-like_domsf"/>
</dbReference>
<accession>A0AAU9IHM1</accession>
<dbReference type="SMART" id="SM00166">
    <property type="entry name" value="UBX"/>
    <property type="match status" value="1"/>
</dbReference>
<dbReference type="Gene3D" id="3.10.20.90">
    <property type="entry name" value="Phosphatidylinositol 3-kinase Catalytic Subunit, Chain A, domain 1"/>
    <property type="match status" value="1"/>
</dbReference>
<evidence type="ECO:0000313" key="4">
    <source>
        <dbReference type="Proteomes" id="UP001162131"/>
    </source>
</evidence>
<evidence type="ECO:0000256" key="1">
    <source>
        <dbReference type="SAM" id="MobiDB-lite"/>
    </source>
</evidence>
<comment type="caution">
    <text evidence="3">The sequence shown here is derived from an EMBL/GenBank/DDBJ whole genome shotgun (WGS) entry which is preliminary data.</text>
</comment>
<evidence type="ECO:0000313" key="3">
    <source>
        <dbReference type="EMBL" id="CAG9311289.1"/>
    </source>
</evidence>
<dbReference type="SMART" id="SM00594">
    <property type="entry name" value="UAS"/>
    <property type="match status" value="1"/>
</dbReference>
<dbReference type="PANTHER" id="PTHR23322">
    <property type="entry name" value="FAS-ASSOCIATED PROTEIN"/>
    <property type="match status" value="1"/>
</dbReference>
<dbReference type="InterPro" id="IPR006577">
    <property type="entry name" value="UAS"/>
</dbReference>
<feature type="compositionally biased region" description="Basic and acidic residues" evidence="1">
    <location>
        <begin position="315"/>
        <end position="343"/>
    </location>
</feature>
<dbReference type="AlphaFoldDB" id="A0AAU9IHM1"/>
<dbReference type="InterPro" id="IPR036249">
    <property type="entry name" value="Thioredoxin-like_sf"/>
</dbReference>
<dbReference type="CDD" id="cd01767">
    <property type="entry name" value="UBX"/>
    <property type="match status" value="1"/>
</dbReference>
<sequence length="426" mass="48638">MKNAKNKYIMRQNSLTREQEEALMNFSAITECWDSTIAMNFLLKNNWDLMAASNDFISLSTVPQPIPAKPHIASPQPKQSPVPREIPESSPSPNKSWRSAIKEKAKYLSSSIKSYVWNVWNQGMPVGIRGEESSSARAFVSIIKSFNTTHPPPFSLKHLPDILTEAMVTSKPLFLFINSSNIEKKYLSDIICHEIATAYISESYLAWGVNQNSADGEMVTQMLNLTNFPCCIIVRVYDVAMPIVIERLEGIVTLQQYLDFLDRNMSPIAADVEIPSIDPVLYQERIIREQQDQELREAEALVRERYKSEEIKRNLQKKKEEEERQKKVEEEEERSRKLDRIGEEPELGPDISQISIRLPDGKKAERRFHKSTQVGVLYEYIETLGVKDFEIVAGFPSKILDDKSASLETSGLFPKALVHIRETSLL</sequence>
<reference evidence="3" key="1">
    <citation type="submission" date="2021-09" db="EMBL/GenBank/DDBJ databases">
        <authorList>
            <consortium name="AG Swart"/>
            <person name="Singh M."/>
            <person name="Singh A."/>
            <person name="Seah K."/>
            <person name="Emmerich C."/>
        </authorList>
    </citation>
    <scope>NUCLEOTIDE SEQUENCE</scope>
    <source>
        <strain evidence="3">ATCC30299</strain>
    </source>
</reference>
<proteinExistence type="predicted"/>
<name>A0AAU9IHM1_9CILI</name>
<feature type="region of interest" description="Disordered" evidence="1">
    <location>
        <begin position="67"/>
        <end position="97"/>
    </location>
</feature>
<dbReference type="GO" id="GO:0043130">
    <property type="term" value="F:ubiquitin binding"/>
    <property type="evidence" value="ECO:0007669"/>
    <property type="project" value="TreeGrafter"/>
</dbReference>
<dbReference type="InterPro" id="IPR050730">
    <property type="entry name" value="UBX_domain-protein"/>
</dbReference>
<dbReference type="Pfam" id="PF00789">
    <property type="entry name" value="UBX"/>
    <property type="match status" value="1"/>
</dbReference>
<dbReference type="Gene3D" id="3.40.30.10">
    <property type="entry name" value="Glutaredoxin"/>
    <property type="match status" value="1"/>
</dbReference>
<dbReference type="SUPFAM" id="SSF54236">
    <property type="entry name" value="Ubiquitin-like"/>
    <property type="match status" value="1"/>
</dbReference>
<keyword evidence="4" id="KW-1185">Reference proteome</keyword>
<feature type="domain" description="UBX" evidence="2">
    <location>
        <begin position="347"/>
        <end position="420"/>
    </location>
</feature>
<feature type="region of interest" description="Disordered" evidence="1">
    <location>
        <begin position="315"/>
        <end position="346"/>
    </location>
</feature>
<dbReference type="InterPro" id="IPR001012">
    <property type="entry name" value="UBX_dom"/>
</dbReference>
<protein>
    <recommendedName>
        <fullName evidence="2">UBX domain-containing protein</fullName>
    </recommendedName>
</protein>
<organism evidence="3 4">
    <name type="scientific">Blepharisma stoltei</name>
    <dbReference type="NCBI Taxonomy" id="1481888"/>
    <lineage>
        <taxon>Eukaryota</taxon>
        <taxon>Sar</taxon>
        <taxon>Alveolata</taxon>
        <taxon>Ciliophora</taxon>
        <taxon>Postciliodesmatophora</taxon>
        <taxon>Heterotrichea</taxon>
        <taxon>Heterotrichida</taxon>
        <taxon>Blepharismidae</taxon>
        <taxon>Blepharisma</taxon>
    </lineage>
</organism>
<dbReference type="Pfam" id="PF14555">
    <property type="entry name" value="UBA_4"/>
    <property type="match status" value="1"/>
</dbReference>
<dbReference type="Gene3D" id="1.10.8.10">
    <property type="entry name" value="DNA helicase RuvA subunit, C-terminal domain"/>
    <property type="match status" value="1"/>
</dbReference>
<evidence type="ECO:0000259" key="2">
    <source>
        <dbReference type="PROSITE" id="PS50033"/>
    </source>
</evidence>
<dbReference type="PROSITE" id="PS50033">
    <property type="entry name" value="UBX"/>
    <property type="match status" value="1"/>
</dbReference>